<keyword evidence="3" id="KW-0596">Phosphopantetheine</keyword>
<dbReference type="InterPro" id="IPR006162">
    <property type="entry name" value="Ppantetheine_attach_site"/>
</dbReference>
<dbReference type="Gene3D" id="1.10.1200.10">
    <property type="entry name" value="ACP-like"/>
    <property type="match status" value="5"/>
</dbReference>
<accession>A0A9W4B2K6</accession>
<dbReference type="Gene3D" id="2.30.38.10">
    <property type="entry name" value="Luciferase, Domain 3"/>
    <property type="match status" value="2"/>
</dbReference>
<dbReference type="Gene3D" id="3.40.50.12780">
    <property type="entry name" value="N-terminal domain of ligase-like"/>
    <property type="match status" value="4"/>
</dbReference>
<dbReference type="FunFam" id="2.30.38.10:FF:000001">
    <property type="entry name" value="Non-ribosomal peptide synthetase PvdI"/>
    <property type="match status" value="2"/>
</dbReference>
<evidence type="ECO:0000259" key="7">
    <source>
        <dbReference type="PROSITE" id="PS50075"/>
    </source>
</evidence>
<dbReference type="SUPFAM" id="SSF47336">
    <property type="entry name" value="ACP-like"/>
    <property type="match status" value="6"/>
</dbReference>
<dbReference type="Pfam" id="PF08242">
    <property type="entry name" value="Methyltransf_12"/>
    <property type="match status" value="1"/>
</dbReference>
<dbReference type="CDD" id="cd05930">
    <property type="entry name" value="A_NRPS"/>
    <property type="match status" value="1"/>
</dbReference>
<dbReference type="InterPro" id="IPR010071">
    <property type="entry name" value="AA_adenyl_dom"/>
</dbReference>
<dbReference type="GO" id="GO:0043041">
    <property type="term" value="P:amino acid activation for nonribosomal peptide biosynthetic process"/>
    <property type="evidence" value="ECO:0007669"/>
    <property type="project" value="TreeGrafter"/>
</dbReference>
<reference evidence="8 9" key="1">
    <citation type="journal article" date="2019" name="Emerg. Microbes Infect.">
        <title>Comprehensive subspecies identification of 175 nontuberculous mycobacteria species based on 7547 genomic profiles.</title>
        <authorList>
            <person name="Matsumoto Y."/>
            <person name="Kinjo T."/>
            <person name="Motooka D."/>
            <person name="Nabeya D."/>
            <person name="Jung N."/>
            <person name="Uechi K."/>
            <person name="Horii T."/>
            <person name="Iida T."/>
            <person name="Fujita J."/>
            <person name="Nakamura S."/>
        </authorList>
    </citation>
    <scope>NUCLEOTIDE SEQUENCE [LARGE SCALE GENOMIC DNA]</scope>
    <source>
        <strain evidence="8 9">JCM 6399</strain>
    </source>
</reference>
<dbReference type="InterPro" id="IPR020845">
    <property type="entry name" value="AMP-binding_CS"/>
</dbReference>
<dbReference type="NCBIfam" id="NF004282">
    <property type="entry name" value="PRK05691.1"/>
    <property type="match status" value="5"/>
</dbReference>
<dbReference type="Pfam" id="PF00975">
    <property type="entry name" value="Thioesterase"/>
    <property type="match status" value="1"/>
</dbReference>
<dbReference type="GO" id="GO:0072330">
    <property type="term" value="P:monocarboxylic acid biosynthetic process"/>
    <property type="evidence" value="ECO:0007669"/>
    <property type="project" value="UniProtKB-ARBA"/>
</dbReference>
<dbReference type="Proteomes" id="UP000465785">
    <property type="component" value="Chromosome"/>
</dbReference>
<evidence type="ECO:0000256" key="3">
    <source>
        <dbReference type="ARBA" id="ARBA00022450"/>
    </source>
</evidence>
<dbReference type="Gene3D" id="3.40.50.980">
    <property type="match status" value="4"/>
</dbReference>
<dbReference type="InterPro" id="IPR010060">
    <property type="entry name" value="NRPS_synth"/>
</dbReference>
<dbReference type="PROSITE" id="PS50075">
    <property type="entry name" value="CARRIER"/>
    <property type="match status" value="6"/>
</dbReference>
<comment type="similarity">
    <text evidence="2">Belongs to the ATP-dependent AMP-binding enzyme family.</text>
</comment>
<dbReference type="NCBIfam" id="NF003417">
    <property type="entry name" value="PRK04813.1"/>
    <property type="match status" value="7"/>
</dbReference>
<gene>
    <name evidence="8" type="ORF">MGALJ_24060</name>
</gene>
<evidence type="ECO:0000256" key="5">
    <source>
        <dbReference type="ARBA" id="ARBA00022737"/>
    </source>
</evidence>
<keyword evidence="6" id="KW-0045">Antibiotic biosynthesis</keyword>
<dbReference type="Gene3D" id="3.40.50.1820">
    <property type="entry name" value="alpha/beta hydrolase"/>
    <property type="match status" value="1"/>
</dbReference>
<proteinExistence type="inferred from homology"/>
<dbReference type="FunFam" id="3.40.50.12780:FF:000012">
    <property type="entry name" value="Non-ribosomal peptide synthetase"/>
    <property type="match status" value="6"/>
</dbReference>
<dbReference type="NCBIfam" id="TIGR01733">
    <property type="entry name" value="AA-adenyl-dom"/>
    <property type="match status" value="6"/>
</dbReference>
<keyword evidence="4" id="KW-0597">Phosphoprotein</keyword>
<name>A0A9W4B2K6_9MYCO</name>
<dbReference type="FunFam" id="3.40.50.980:FF:000001">
    <property type="entry name" value="Non-ribosomal peptide synthetase"/>
    <property type="match status" value="5"/>
</dbReference>
<feature type="domain" description="Carrier" evidence="7">
    <location>
        <begin position="3079"/>
        <end position="3154"/>
    </location>
</feature>
<dbReference type="InterPro" id="IPR029058">
    <property type="entry name" value="AB_hydrolase_fold"/>
</dbReference>
<dbReference type="CDD" id="cd02440">
    <property type="entry name" value="AdoMet_MTases"/>
    <property type="match status" value="1"/>
</dbReference>
<dbReference type="GO" id="GO:0003824">
    <property type="term" value="F:catalytic activity"/>
    <property type="evidence" value="ECO:0007669"/>
    <property type="project" value="InterPro"/>
</dbReference>
<comment type="cofactor">
    <cofactor evidence="1">
        <name>pantetheine 4'-phosphate</name>
        <dbReference type="ChEBI" id="CHEBI:47942"/>
    </cofactor>
</comment>
<dbReference type="InterPro" id="IPR042099">
    <property type="entry name" value="ANL_N_sf"/>
</dbReference>
<dbReference type="GO" id="GO:0005829">
    <property type="term" value="C:cytosol"/>
    <property type="evidence" value="ECO:0007669"/>
    <property type="project" value="TreeGrafter"/>
</dbReference>
<dbReference type="Pfam" id="PF13193">
    <property type="entry name" value="AMP-binding_C"/>
    <property type="match status" value="5"/>
</dbReference>
<dbReference type="InterPro" id="IPR020806">
    <property type="entry name" value="PKS_PP-bd"/>
</dbReference>
<dbReference type="Pfam" id="PF00501">
    <property type="entry name" value="AMP-binding"/>
    <property type="match status" value="6"/>
</dbReference>
<organism evidence="8 9">
    <name type="scientific">Mycobacterium gallinarum</name>
    <dbReference type="NCBI Taxonomy" id="39689"/>
    <lineage>
        <taxon>Bacteria</taxon>
        <taxon>Bacillati</taxon>
        <taxon>Actinomycetota</taxon>
        <taxon>Actinomycetes</taxon>
        <taxon>Mycobacteriales</taxon>
        <taxon>Mycobacteriaceae</taxon>
        <taxon>Mycobacterium</taxon>
    </lineage>
</organism>
<dbReference type="SUPFAM" id="SSF53335">
    <property type="entry name" value="S-adenosyl-L-methionine-dependent methyltransferases"/>
    <property type="match status" value="1"/>
</dbReference>
<dbReference type="InterPro" id="IPR001242">
    <property type="entry name" value="Condensation_dom"/>
</dbReference>
<dbReference type="PROSITE" id="PS00455">
    <property type="entry name" value="AMP_BINDING"/>
    <property type="match status" value="6"/>
</dbReference>
<evidence type="ECO:0000313" key="8">
    <source>
        <dbReference type="EMBL" id="BBY92737.1"/>
    </source>
</evidence>
<dbReference type="FunFam" id="3.30.300.30:FF:000010">
    <property type="entry name" value="Enterobactin synthetase component F"/>
    <property type="match status" value="5"/>
</dbReference>
<dbReference type="NCBIfam" id="TIGR01720">
    <property type="entry name" value="NRPS-para261"/>
    <property type="match status" value="2"/>
</dbReference>
<dbReference type="CDD" id="cd19540">
    <property type="entry name" value="LCL_NRPS-like"/>
    <property type="match status" value="3"/>
</dbReference>
<dbReference type="InterPro" id="IPR036736">
    <property type="entry name" value="ACP-like_sf"/>
</dbReference>
<dbReference type="FunFam" id="1.10.1200.10:FF:000016">
    <property type="entry name" value="Non-ribosomal peptide synthase"/>
    <property type="match status" value="1"/>
</dbReference>
<dbReference type="GO" id="GO:0017000">
    <property type="term" value="P:antibiotic biosynthetic process"/>
    <property type="evidence" value="ECO:0007669"/>
    <property type="project" value="UniProtKB-KW"/>
</dbReference>
<dbReference type="InterPro" id="IPR025110">
    <property type="entry name" value="AMP-bd_C"/>
</dbReference>
<evidence type="ECO:0000256" key="2">
    <source>
        <dbReference type="ARBA" id="ARBA00006432"/>
    </source>
</evidence>
<dbReference type="InterPro" id="IPR013217">
    <property type="entry name" value="Methyltransf_12"/>
</dbReference>
<feature type="domain" description="Carrier" evidence="7">
    <location>
        <begin position="4132"/>
        <end position="4206"/>
    </location>
</feature>
<dbReference type="FunFam" id="1.10.1200.10:FF:000005">
    <property type="entry name" value="Nonribosomal peptide synthetase 1"/>
    <property type="match status" value="5"/>
</dbReference>
<evidence type="ECO:0000256" key="1">
    <source>
        <dbReference type="ARBA" id="ARBA00001957"/>
    </source>
</evidence>
<dbReference type="CDD" id="cd19543">
    <property type="entry name" value="DCL_NRPS"/>
    <property type="match status" value="2"/>
</dbReference>
<dbReference type="Gene3D" id="3.40.50.150">
    <property type="entry name" value="Vaccinia Virus protein VP39"/>
    <property type="match status" value="1"/>
</dbReference>
<dbReference type="InterPro" id="IPR029063">
    <property type="entry name" value="SAM-dependent_MTases_sf"/>
</dbReference>
<evidence type="ECO:0000256" key="4">
    <source>
        <dbReference type="ARBA" id="ARBA00022553"/>
    </source>
</evidence>
<feature type="domain" description="Carrier" evidence="7">
    <location>
        <begin position="7095"/>
        <end position="7170"/>
    </location>
</feature>
<keyword evidence="5" id="KW-0677">Repeat</keyword>
<dbReference type="InterPro" id="IPR045851">
    <property type="entry name" value="AMP-bd_C_sf"/>
</dbReference>
<dbReference type="PANTHER" id="PTHR45527">
    <property type="entry name" value="NONRIBOSOMAL PEPTIDE SYNTHETASE"/>
    <property type="match status" value="1"/>
</dbReference>
<keyword evidence="9" id="KW-1185">Reference proteome</keyword>
<dbReference type="KEGG" id="mgau:MGALJ_24060"/>
<dbReference type="Pfam" id="PF00550">
    <property type="entry name" value="PP-binding"/>
    <property type="match status" value="6"/>
</dbReference>
<evidence type="ECO:0000256" key="6">
    <source>
        <dbReference type="ARBA" id="ARBA00023194"/>
    </source>
</evidence>
<feature type="domain" description="Carrier" evidence="7">
    <location>
        <begin position="533"/>
        <end position="608"/>
    </location>
</feature>
<dbReference type="EMBL" id="AP022601">
    <property type="protein sequence ID" value="BBY92737.1"/>
    <property type="molecule type" value="Genomic_DNA"/>
</dbReference>
<dbReference type="InterPro" id="IPR000873">
    <property type="entry name" value="AMP-dep_synth/lig_dom"/>
</dbReference>
<dbReference type="Gene3D" id="3.30.300.30">
    <property type="match status" value="7"/>
</dbReference>
<evidence type="ECO:0000313" key="9">
    <source>
        <dbReference type="Proteomes" id="UP000465785"/>
    </source>
</evidence>
<dbReference type="GO" id="GO:0008610">
    <property type="term" value="P:lipid biosynthetic process"/>
    <property type="evidence" value="ECO:0007669"/>
    <property type="project" value="UniProtKB-ARBA"/>
</dbReference>
<dbReference type="Gene3D" id="3.30.559.30">
    <property type="entry name" value="Nonribosomal peptide synthetase, condensation domain"/>
    <property type="match status" value="7"/>
</dbReference>
<feature type="domain" description="Carrier" evidence="7">
    <location>
        <begin position="5621"/>
        <end position="5696"/>
    </location>
</feature>
<dbReference type="SMART" id="SM00823">
    <property type="entry name" value="PKS_PP"/>
    <property type="match status" value="6"/>
</dbReference>
<dbReference type="SMART" id="SM01294">
    <property type="entry name" value="PKS_PP_betabranch"/>
    <property type="match status" value="1"/>
</dbReference>
<feature type="domain" description="Carrier" evidence="7">
    <location>
        <begin position="1583"/>
        <end position="1663"/>
    </location>
</feature>
<dbReference type="GO" id="GO:0031177">
    <property type="term" value="F:phosphopantetheine binding"/>
    <property type="evidence" value="ECO:0007669"/>
    <property type="project" value="InterPro"/>
</dbReference>
<dbReference type="InterPro" id="IPR001031">
    <property type="entry name" value="Thioesterase"/>
</dbReference>
<dbReference type="Pfam" id="PF00668">
    <property type="entry name" value="Condensation"/>
    <property type="match status" value="7"/>
</dbReference>
<dbReference type="SUPFAM" id="SSF56801">
    <property type="entry name" value="Acetyl-CoA synthetase-like"/>
    <property type="match status" value="6"/>
</dbReference>
<dbReference type="Gene3D" id="3.30.559.10">
    <property type="entry name" value="Chloramphenicol acetyltransferase-like domain"/>
    <property type="match status" value="7"/>
</dbReference>
<protein>
    <recommendedName>
        <fullName evidence="7">Carrier domain-containing protein</fullName>
    </recommendedName>
</protein>
<sequence length="7450" mass="798447">MTADPNRRLLSVDLFDESENADLDGWGNRSVLTQPATPVSVPEAFAAQVRRTPQARALCCGESSWTYDELDIRSNQLAHKLVEQGAGSGQCVALLMERCAEAVIAILAVLKSGAAYLPIDPAHPPARIKFMTEDSAPIAAITTTELAGRLDECGVPVIDIGDAGTDAQPSTALPAPAPDDIAHIIYTSGTTGVPKGVAVTHHNITRLFDSIDVGLDWGPGQVWTQCHSYAFDFSVWEIWGALLFGGRLVVVPVSVARSPEDFRALLVAEHVSVLSQTPSAVAALSPQGLDSVALMVAGEACPAEVVDRWAPGRVMINGYGPTETTVYATISAPLKPREGVPIGVPVPGAALFVVDGRLRPVPAGVVGELYVAGRGVGVGYVRRAGLTASRFVSCPFGEPGARMYRTGDLVRWGADGQLQYLGRADEQVKIRGYRIELGEIQAALAALHGVAQAVVIAREDRPGDKRLVGYVTESATAAVDPAAARTTLADRLPPYMVPGAVVVLDALPLTVNGKLDTRALPAPDYADRDHHRAPANATEEIVAGVYAQILGVERVGVDESFFDLGGDSISAMRLVAAINTTLGVRISEHVLFDAPTVAQLATRLDGEGDGLDPLVAGQRPEMVPLSFAQSRLWLLNELQGPSAVYNMATALRIRGGLDVYALGLALADVVGRHESLRTIFPDIDGAPFQLVVSPERAEFGWQVVDATGYSTTRLNEVIDIAANHTFDLADEIPLRATLFRVADDDHVFVGVVHHIAADGWSISPLVRDLSVAYASRCAGHAPDWAPLAVQYVDYTLWQRAQFGDVDDIHSRLGAQLAYWRAALAGLPERLQLPTDRPYPAVADQRGAIVRVDWAAELHEQVRELAHEHNATSFMVLQAALAVLLAAITASDDIAVGFPIAGRRDPVLDDLIGFFVNTLVLRVDLTGDPTVSELLAQVRQRSLDAFEHQDVPFEVLVERLNPTRNMSHHPLVQVALAWQNWQEGGPDSGLTLGDLPVTRMPLDTHTARMDLTFSLSENWTATGEPAGIGGVVEFRTDVFDSATIETLVGRLERVLVGLVVDPLARLSSLGVVDGGEWAGLGVLGNRGVLTAPVGAVVSVPGLFGEFVRRCGGVVALRCGQRSWTYDELDVASDRLARLLVARGAGPGRCGLLVPRSGEAVVAILAVLKSGAAYLPVDPAVPAARLEFIVGDAAPVAVLTTAGLAGRLAGCGVAVIDIDDCGVDAGSGAVLPVVAADDVAYIIYTSGTTGVPKGVAVTHCNVTQLLGSLDAGLPRGGVWPQCHTLAFDVSVWEIFGALLRGGRVVVVPEEVAGSPQDFHALLVAEQVDVLTQTPSAVRVLPREGLESAALVVVGEACPAEVVDVWAPGRVMINAYGPTETTMCVAISAPLKPGEGVPIGAPVPGAALFVLDKWLRPVPAGVVGELYVAGAGLACGYVHRSGLTASRFVACGFGAPGARMYRTGDLVRWRADGQLQYLGRADEQVKIRGYRIELGDVQSALAGLDGVDQAVVIAREDSPGDKRLVGYITGTADPGSLRVALAERLPAYMVPTAVVVLDALPLTANNKLDTRALPAPDYTDAEHYRAPTDAVEEILAGIYAQVLGLDRVGIDDSFFDRGGDSILAMQVVARARAAGLSCRPRDVFAEQTVARLSRIAEIADGTASVADEGVGPVQATPIIRWLETVHGRVDQFNQTMIVAAPAGGSEADIVVILQALLDRHAMLRLRVDENDSGWSLVVPEPGAVDAGDCLHTVDILSDETLAAARSRLNPAAGVMLSALWATSTRQLALIIHHLAVDAVSWRILLEDFNIAWAQHHNDQPVVLPAGGTSFSRWASLLSEHARSAEVAELAQAWQKVTAAPPVLPLVIPEVDTYAAAGRLTESLDVETTRQLLGPVPAAFHAGVQDVLLIAFGLAWAEFLKVRDVPIGIDVEGHGRDEELSPDIDLSRTVGWFTAKYPVSLTFGELGWTQVISGDETLGLTVKDAKEQLRAVPDGMTFGLLRYLNTAVELSGSDPTIGFNYLGRLGDDATAMTDDLWRISQDGLSLVDIAAAVPMALAHTVALNAAAVDTDAGPRLHATWSWAPSALNDAQIGRLSQLWFDALAGICANVQRGGGGFTPSDIAPARLTQHEIDELNRQYRIADVLPLTPMQRGLLFHTNTTHGAAYDDLYAMQLDITVTGPLDPDRLRDAVRRVANRHPHLAARFCEQYDQPVQVIPADPAAAWRYIDVTGGDPEQQVQQLAATERAAVCDLADPPAFRAALIRTAEAEHRCILTFHHIVMDGWSLPILLQEIFAGYYGHRLPPAASYRRYVSWLLDRDLDAAQKAWGEVLAGFDTPTLVGSPQRFGHRGVEAFRLPEETMRTLGELARSNHTTVNTVLQAAWAQLLMWLTGRHDVVFGTAVSGRPADVVGAEAMVGLLINTVPVRARITSASTTADLLDQLQSVYVQTLDHQFLPLNEIHRITGVDQLFDTLFVYENYPVDTDAMVGADGLAIGGFSTRERNHYPLTLQAQPGSDLSLRLEFDTGVFGPAGVEKLIQRFTQVVAAMTAEPTRRLLSIDLLDADEHAYLDEVGNRAALTQSTTPVALSEVFAAQVSRTPDAGAVTFDGQSVTYRELDEAANRLAHMLVAHGAGPGRCVALMFNRSAEAIVAILAVLKTGAAYLPIDPAHPQVRIAFMTEDSSPIAAITTPALRDRFNGCDLVLIDVDDPRIEIQPSTALPAPAPDDVAHIIYTSGTTGVPKGVAVTQYNVVQLFESLDTGLALTPEQVWTQFHSYAFDFSVWEIWGALLHGGRLVVVPDSVARSPQEFHDLLVREHVTVLTQTPSAVRGLSPEGLGSAALVIGAEPCPPEFVDRWAPGRLMINVYGPTETTMWASKSAPLAAGSGSPPIGSPVTGAALFVLDGWLRPVPPGVVGELYLAGRGVGVGYWRRAGLTASRFIACPFGGAGAQGIRMYRTGDLVRWGSDGQLQYLGRADEQVKIRGYRIELGEIQSALTDLDGVAEAVVIAREDTPGDKRLVGYVTESRPGAVDPARARTALADRLPPYMVPAAIVVLAGLPMTVNGKLDIRALPAPEFQQVGRYRAPANAVEEILAGIYAQVLNIERVGADDSFFDLGGDSVSAMRLVSAINAGLDADLSVRALFDAPTVAQLAPRVTGASGREALVAGNRPAVVPLSFAQSRLWFIDQLQGPSPVYNMPVALRLRGRLDVDALVAALADVVGRHESLRTLIRAPEGIPQQVVVPIEHAEFGWDVVDATGWTSERLGEAIAQTGRHAFDLTTEIPLRARLFRVMDDEHVLVGVAHHIAADGWSIGPLVRDLGVAYGGRRAGRASGLTELPVQYIDYTLWQRARFGDLDDNQSLIARQVAYWQDALAGMPERLQLPTDRPYPAAADQRGARVMVDWPAEVQEQVRAVAAQYNATSFMVMQAALAVLLSRLSSSSDVAVGFPIAGRTDPALYELIGFFVNTLVLRVALAGDPSVSELLDQVRRRSLAAFEHQDVPFEVLVERLNPTRSMTHHPLVQVLFAWQNLPGHTSDPAAGLTLGDLQATQMPVDTETARMDLTFSLSEHFTDTAEPAGIWGAVEYRTDVFDAATIETLIERLRRVVVAMTADPTVRVSSIDVLDDGERTRLDAIGNRAMLTAPAPAPVSVPELFAEHVARIPDATAVSSDSCSLTYRELDEAANRLAHLLIEEGAGPGQRVALLLERSAEAIVAMLAVVKTGAAYLPIDPAHPDARIGFMLADAAPIAAIATAGLRSRLQGPLAVLEVNDPAVDTQPTTPPPVPAADDVAYLIYTSGTTGVPKGVAITHANLTSHLAKSAPAHMPADQVWTQCHSYGFDFSVWEIWAALLGGARLVIVSEEVAGSPEDFHDLLVREQVTVLTQTPSAVAALSPQGLESTCVLLGGEAVPAEVVDQWAPGRVVINAYGPTEATVYASMSAPLSVGSGAAPIGAPVSTAAVFVLDERLRPVPTGVVGELYVAGRGVAVGYIGRTGLTGSRFVACPFGEPGTRMYRTGDLVYWRADGQMQYLGRADEQVKIRGYRIELGEIQSALAELDGVEHAVVLAREDNPGTKRLVGYITGTADPVELRATLADRLPAYMVPGAVVVMDALPLTVNGKLDIRALPPPGVQQAHHYRRPVTAVEEILAGIYAEVLGLERVGVDDSFFDLGGDSILSMQVVARARAAGLRCRPRDIFVEQTVARLAMVAGMADGEPGVVDEGIGPVVATPIMRWLRTIDGPIDEFNQTMVVRAPAGVTEADVIVVLGALLDRHAALRLRAADDGATGWSLEVPEPGVVNVADCVHTADELNAAALEAARALLNPAAGTMLSALWVPATGQLALIIHHLAIDAVSWRILLEDLNIAWVQHHSGQPVELPTTGTSFARWTSRLAEHARTPAVVQHADAWRDIAATPVTLSRAQPAVDTYASAGHLSASLGPEHTRALLSEVPAAFHAGVQDILLIAYALACTEFLDGDAAIGIDVEGHGRNEDVVDDVDLSRTVGWFTAKYPVSLAVGGLRWAQVVAGDAALGPVIKNGKEQLRALPDGLTYGLLRYLNDDVDLSGADPSIGFNYLGRVAAGAAIADVSADLWLVSEDGLAIADAATTVPMPLGHTVELNSATVDTETGPQLNATWTWAQSALDDAQVNRLSKLWFEALVGICAHVRSGGGGLTPSDIAPSVLTQQQLDELQRHYRIADVLPLTPLQQGLLFHASTAQDFGDLYAMQVDITVTGALDRYRLRDAVQTTVNRHPNLAARFYDHFDQPVQIIPVDPEIPWRYDELDAEEQIRQLCAAERAAVCDLTHPPAVRAALIRTAPDRHRVVLTYHHVVVDGWSMPILLQEIFASYYGQRLPAATPYRSFITWLANRDRHAAHAAWRDVLAGFETPTLVGPAGRLRLGARDSNYFRLSEQTTSALGELARSCHTTLNTVLQAAWAQVLTWLTGQQDVVFGTAISGRPADVAGAESMVGLLINTVPVRARFSPTTTTADLLDQLRTFNGHTLDHQHLALTEIHHTTGHDLLFDTLFVFENYPVNTGAMAASDDLAIVEFNTSESTHYPVTLQALSGAELGLRIEFDTDVFDEAGIEALAARLQRALVAMAAEPTRRLSSMDVLDADEHDRLDQIGNRSVLTRPATPVSIPVLFGGQVERTPAAVALVWGERSFTYRELDDSANRLAHLLIEHGAGPGSSVALLLERSAEAVIAILAVLKSGAAYLPIDSAHPSARVEFMIDDAAPIAAITTSGLAGRLDGCNLAVVDIEDPRISGYPDTGMPAPAPDDIAYILYTSGTTGVPKGVAITQQNVISLFEGMDVGLALGAEQVWAQWYSLAFDVSVWEIFGALLHGGRLVVVPESVARSPEDLHGLLAAEHITVLSQTPSATGMLSPQGLGSMAVAVAGEACPTELMDRWAPGRIMINAYGPTEATVYAAISAPLRAGSGVVPIGMPVPGAALFVLDGWLRPVPPGAVGELYIAGRGVGVGYVRRAGLTASRFVACPFGGAGGTRMYRTGDLVRWGADGQLQYLGRADEQVKLRGYRIELGEVQAALAGLDGVRQAAVIAREDRPGDKRLVGYISGTADPAVLRSALAERLPSYMVPSAVVVVDELPLTPNGKLDTRALPAPEYAAGANYRAPATPVEDILVGIYAHVLGVERVGVDDSFFDLGGDSLSAMRLVAAVNTGLDASVSVHSLFNAPTVARLALHVSGEAGRRKPLVAGPRAAVIPLSFAQSRLWFLDRFQGGAATYNMPNALHIKGPLDVEALVSAFDDVIARHESLRTIFPDTDGVPFQKVIPAEPGMWRLAGAPLVVSLSEQDVLTKLTTLAVHRFDLSAEIPIRAQVYSVGPEQYVVAIVVHHIAFDGWSLTPMVRDIGEAYSSRTKGMAPGWAQLAVQYVDYTLWQREQFGDLDDDDSPIAAQLAYWQDALAGMPERLQLPTDRPYPPVADYRGSGVAVNWPAQLQQRVRDVAHQHNATSFMVIQAALAVLLSEVSASNDVAVGFPIAGRRDPALDELVGFFVNTLVLRVELAGDPTFAELLAQVRQRSVAAFDRQDVPFEVLVERLNPTRTLTHHPLIQVMLAWQNILGQDGTDGGAVALGDLHVSQMAMDTHTARMDLVFHLSERWTDNGEADGIGGMVEFRTDVFDAATIVTLIERLERVLVAMTTDPERRVSSTDLLDDGERALLDRWGNRAALTRPLPTAASIPTLWTEQVARTPDAVAVTFGDQSLTYGDIEEAANRLAHLLIAHGAGPGQSVALLFTRSTEAIVAILAVLKTGAAYLAIDPSHPSARIEFMLGDAAPIAAITTASLQSRLADAGLVVIDIDDPRIEIQPSTAVPAPGADDIAYIIYTSGTTGQPKGVAVAHRNVAQLMESLDADVPRTGVWTQCHSLAFDFSVWEIWGALLGGGRLVVVSESVGRSPEEFHALLVAEQVSVLSRTPSAFYALQTVDALSPEQAGKLKLEAVVFGGEALEPQRLQTWLHNHPEMPRLINMYGITETTVHASYREVVVDDVDTSGSPIGGPLTHLAFFVLDGSLRRVPPRVVGELYVAGAGLAYGYTRRGGLTGTRFVACPFGEPGMRMYRTGDLVSWGADGQLKYVGRADHQVQIRGYRIELGEIENALAASPEVTQAVATVHQSDAGAQIVGYVTLDHTTTDESDAVLVEEWQQMYDDLYGAEVGTSKFGSDFRGWNSSYTDDAIPLTEMAEWRSATVDRIKALQPRRLLEIGVGSGLLLSKIAPQCERYVATDMSPVTIANLSCSLEQLRIPWRDRVQLLAQPAHVTQALPRGYFDTIVLNSVIQYFPNAGYLVDVIDNAMDLLVPGGALFIGDIRNHSLQGAFQTGVALAHNNTATDAAEVRQRVHRAVMNEPELLVAPEFFADWAADHPAPVGIDIQVKRGSADNELTRYRYDAVLQKAAEPMLSLADAKIWTWRDCECLDGLGARLTTQRPAVVRVTGIPRAGVADDVHIEAALAAGLPLADAVAEATTIRDATAPEELHRLGESQGYRVAVTWGAEPGTLDAVFIAASEFERAAGLTDVYLASEPHLRGAHANNPQTNTKIGAVRQRLGTRLPEYMVPAQIVVLQEFALTSSGKIDTKALPEPVFATTPFQAPQTEIEKIIAGIYAQVLGVERVGVDDSFFDLGGDSLSAMRLVAAINAALDAQLAVRTVFYAPSVRSLSRQLGRADNDLEVVPAEVFKEAPGIPLVCVHDGLGLSWSYRTLGGYLDCPIIGINQVPQDGEPDPQSIRAMAASYADRIQSVYPADTYNILGWSFGGVVAHELAVELRRRGCVVQRLVLLDPAFSTGLIIAAANRELDQGQVLEHILRTNRVDMPVLSGPLTYERAQEILAQRGAVEFPLPPRELLELMVRSVNANRKRLRGYTPDVFDGDMVIFSAARSRATHDGGPPLMSRLGGLRTRIAGRRTSRKWRNHVRGDVTTYPVDCAHHDMLNPASLRLYGEQLRRSMD</sequence>
<dbReference type="GO" id="GO:0009403">
    <property type="term" value="P:toxin biosynthetic process"/>
    <property type="evidence" value="ECO:0007669"/>
    <property type="project" value="UniProtKB-ARBA"/>
</dbReference>
<dbReference type="PROSITE" id="PS00012">
    <property type="entry name" value="PHOSPHOPANTETHEINE"/>
    <property type="match status" value="5"/>
</dbReference>
<dbReference type="InterPro" id="IPR009081">
    <property type="entry name" value="PP-bd_ACP"/>
</dbReference>
<dbReference type="InterPro" id="IPR023213">
    <property type="entry name" value="CAT-like_dom_sf"/>
</dbReference>
<dbReference type="PANTHER" id="PTHR45527:SF1">
    <property type="entry name" value="FATTY ACID SYNTHASE"/>
    <property type="match status" value="1"/>
</dbReference>
<dbReference type="SUPFAM" id="SSF53474">
    <property type="entry name" value="alpha/beta-Hydrolases"/>
    <property type="match status" value="1"/>
</dbReference>
<dbReference type="SUPFAM" id="SSF52777">
    <property type="entry name" value="CoA-dependent acyltransferases"/>
    <property type="match status" value="14"/>
</dbReference>